<dbReference type="Pfam" id="PF00106">
    <property type="entry name" value="adh_short"/>
    <property type="match status" value="1"/>
</dbReference>
<keyword evidence="2" id="KW-0521">NADP</keyword>
<dbReference type="InterPro" id="IPR002347">
    <property type="entry name" value="SDR_fam"/>
</dbReference>
<evidence type="ECO:0000256" key="6">
    <source>
        <dbReference type="ARBA" id="ARBA00023589"/>
    </source>
</evidence>
<sequence length="344" mass="38610">MTREGKVAVITGTNSNLGLNIAYRLLSEIDSSTNITIVVTSRTLPRVKEVITAIRDFCREKLPQRTGWLEFDYLLVDFTDNVSILNAGEELRKKFLHIDYLFINAAQGCYDGIDWIKACKCICTNLLDAVTYPTYKIQAVGRQSKDGLGLVFHGNVFGPYYFIHRIKSLLSGGGRIIWISSVMSKSKYLSFDDLDLLKSPEPYEGSKRLVDLLHTGTYKSLRAQDDIFSYVVHPGIFTSFSFFQYLNFLTYYGMLILFYIARFLGSVIHNISGYTAANAPVAAALQDLAQDKKHASLSDRSGHGYLGVSDIDPSGCEDVVAYLDKLVEEWDEALKNQIAPTRKI</sequence>
<organism evidence="10 11">
    <name type="scientific">Australozyma saopauloensis</name>
    <dbReference type="NCBI Taxonomy" id="291208"/>
    <lineage>
        <taxon>Eukaryota</taxon>
        <taxon>Fungi</taxon>
        <taxon>Dikarya</taxon>
        <taxon>Ascomycota</taxon>
        <taxon>Saccharomycotina</taxon>
        <taxon>Pichiomycetes</taxon>
        <taxon>Metschnikowiaceae</taxon>
        <taxon>Australozyma</taxon>
    </lineage>
</organism>
<dbReference type="EMBL" id="CP138897">
    <property type="protein sequence ID" value="WPK26229.1"/>
    <property type="molecule type" value="Genomic_DNA"/>
</dbReference>
<dbReference type="SUPFAM" id="SSF51735">
    <property type="entry name" value="NAD(P)-binding Rossmann-fold domains"/>
    <property type="match status" value="1"/>
</dbReference>
<keyword evidence="11" id="KW-1185">Reference proteome</keyword>
<dbReference type="GO" id="GO:0005811">
    <property type="term" value="C:lipid droplet"/>
    <property type="evidence" value="ECO:0007669"/>
    <property type="project" value="TreeGrafter"/>
</dbReference>
<protein>
    <recommendedName>
        <fullName evidence="8">3beta-hydroxysteroid 3-dehydrogenase</fullName>
        <ecNumber evidence="8">1.1.1.270</ecNumber>
    </recommendedName>
</protein>
<dbReference type="PANTHER" id="PTHR43647:SF1">
    <property type="entry name" value="3-KETO-STEROID REDUCTASE ERG27"/>
    <property type="match status" value="1"/>
</dbReference>
<comment type="similarity">
    <text evidence="7">Belongs to the short-chain dehydrogenases/reductases (SDR) family. ERG27 subfamily.</text>
</comment>
<evidence type="ECO:0000313" key="10">
    <source>
        <dbReference type="EMBL" id="WPK26229.1"/>
    </source>
</evidence>
<dbReference type="GO" id="GO:0005741">
    <property type="term" value="C:mitochondrial outer membrane"/>
    <property type="evidence" value="ECO:0007669"/>
    <property type="project" value="TreeGrafter"/>
</dbReference>
<keyword evidence="9" id="KW-0472">Membrane</keyword>
<evidence type="ECO:0000256" key="4">
    <source>
        <dbReference type="ARBA" id="ARBA00023002"/>
    </source>
</evidence>
<dbReference type="GeneID" id="88174641"/>
<evidence type="ECO:0000256" key="8">
    <source>
        <dbReference type="ARBA" id="ARBA00023621"/>
    </source>
</evidence>
<keyword evidence="4" id="KW-0560">Oxidoreductase</keyword>
<dbReference type="RefSeq" id="XP_062878610.1">
    <property type="nucleotide sequence ID" value="XM_063022540.1"/>
</dbReference>
<dbReference type="Gene3D" id="3.40.50.720">
    <property type="entry name" value="NAD(P)-binding Rossmann-like Domain"/>
    <property type="match status" value="1"/>
</dbReference>
<keyword evidence="9" id="KW-0812">Transmembrane</keyword>
<evidence type="ECO:0000256" key="2">
    <source>
        <dbReference type="ARBA" id="ARBA00022857"/>
    </source>
</evidence>
<keyword evidence="3" id="KW-0752">Steroid biosynthesis</keyword>
<gene>
    <name evidence="10" type="ORF">PUMCH_003578</name>
</gene>
<dbReference type="KEGG" id="asau:88174641"/>
<dbReference type="InterPro" id="IPR051593">
    <property type="entry name" value="Ergosterol_Biosynth_ERG27"/>
</dbReference>
<evidence type="ECO:0000256" key="3">
    <source>
        <dbReference type="ARBA" id="ARBA00022955"/>
    </source>
</evidence>
<proteinExistence type="inferred from homology"/>
<dbReference type="GO" id="GO:0005789">
    <property type="term" value="C:endoplasmic reticulum membrane"/>
    <property type="evidence" value="ECO:0007669"/>
    <property type="project" value="TreeGrafter"/>
</dbReference>
<evidence type="ECO:0000313" key="11">
    <source>
        <dbReference type="Proteomes" id="UP001338582"/>
    </source>
</evidence>
<evidence type="ECO:0000256" key="7">
    <source>
        <dbReference type="ARBA" id="ARBA00023593"/>
    </source>
</evidence>
<keyword evidence="5" id="KW-0443">Lipid metabolism</keyword>
<dbReference type="GO" id="GO:0000253">
    <property type="term" value="F:3-beta-hydroxysteroid 3-dehydrogenase (NADP+) activity"/>
    <property type="evidence" value="ECO:0007669"/>
    <property type="project" value="UniProtKB-EC"/>
</dbReference>
<dbReference type="PANTHER" id="PTHR43647">
    <property type="entry name" value="DEHYDROGENASE"/>
    <property type="match status" value="1"/>
</dbReference>
<accession>A0AAX4HCR3</accession>
<evidence type="ECO:0000256" key="1">
    <source>
        <dbReference type="ARBA" id="ARBA00022516"/>
    </source>
</evidence>
<dbReference type="EC" id="1.1.1.270" evidence="8"/>
<dbReference type="Proteomes" id="UP001338582">
    <property type="component" value="Chromosome 4"/>
</dbReference>
<evidence type="ECO:0000256" key="9">
    <source>
        <dbReference type="SAM" id="Phobius"/>
    </source>
</evidence>
<feature type="transmembrane region" description="Helical" evidence="9">
    <location>
        <begin position="242"/>
        <end position="261"/>
    </location>
</feature>
<name>A0AAX4HCR3_9ASCO</name>
<evidence type="ECO:0000256" key="5">
    <source>
        <dbReference type="ARBA" id="ARBA00023098"/>
    </source>
</evidence>
<dbReference type="InterPro" id="IPR036291">
    <property type="entry name" value="NAD(P)-bd_dom_sf"/>
</dbReference>
<dbReference type="GO" id="GO:0006696">
    <property type="term" value="P:ergosterol biosynthetic process"/>
    <property type="evidence" value="ECO:0007669"/>
    <property type="project" value="TreeGrafter"/>
</dbReference>
<keyword evidence="1" id="KW-0444">Lipid biosynthesis</keyword>
<keyword evidence="9" id="KW-1133">Transmembrane helix</keyword>
<comment type="pathway">
    <text evidence="6">Steroid biosynthesis; zymosterol biosynthesis; zymosterol from lanosterol: step 5/6.</text>
</comment>
<dbReference type="AlphaFoldDB" id="A0AAX4HCR3"/>
<reference evidence="10 11" key="1">
    <citation type="submission" date="2023-10" db="EMBL/GenBank/DDBJ databases">
        <title>Draft Genome Sequence of Candida saopaulonensis from a very Premature Infant with Sepsis.</title>
        <authorList>
            <person name="Ning Y."/>
            <person name="Dai R."/>
            <person name="Xiao M."/>
            <person name="Xu Y."/>
            <person name="Yan Q."/>
            <person name="Zhang L."/>
        </authorList>
    </citation>
    <scope>NUCLEOTIDE SEQUENCE [LARGE SCALE GENOMIC DNA]</scope>
    <source>
        <strain evidence="10 11">19XY460</strain>
    </source>
</reference>